<evidence type="ECO:0000313" key="3">
    <source>
        <dbReference type="Proteomes" id="UP000184123"/>
    </source>
</evidence>
<accession>A0A1M7E2P3</accession>
<proteinExistence type="predicted"/>
<dbReference type="Proteomes" id="UP000321726">
    <property type="component" value="Unassembled WGS sequence"/>
</dbReference>
<name>A0A1M7E2P3_9GAMM</name>
<dbReference type="STRING" id="44933.SAMN05660971_01591"/>
<reference evidence="1 4" key="2">
    <citation type="submission" date="2019-07" db="EMBL/GenBank/DDBJ databases">
        <title>Whole genome shotgun sequence of Halomonas cupida NBRC 102219.</title>
        <authorList>
            <person name="Hosoyama A."/>
            <person name="Uohara A."/>
            <person name="Ohji S."/>
            <person name="Ichikawa N."/>
        </authorList>
    </citation>
    <scope>NUCLEOTIDE SEQUENCE [LARGE SCALE GENOMIC DNA]</scope>
    <source>
        <strain evidence="1 4">NBRC 102219</strain>
    </source>
</reference>
<keyword evidence="4" id="KW-1185">Reference proteome</keyword>
<evidence type="ECO:0000313" key="2">
    <source>
        <dbReference type="EMBL" id="SHL86012.1"/>
    </source>
</evidence>
<dbReference type="EMBL" id="BJXU01000029">
    <property type="protein sequence ID" value="GEN22870.1"/>
    <property type="molecule type" value="Genomic_DNA"/>
</dbReference>
<protein>
    <submittedName>
        <fullName evidence="2">Uncharacterized protein</fullName>
    </submittedName>
</protein>
<evidence type="ECO:0000313" key="1">
    <source>
        <dbReference type="EMBL" id="GEN22870.1"/>
    </source>
</evidence>
<organism evidence="2 3">
    <name type="scientific">Halomonas cupida</name>
    <dbReference type="NCBI Taxonomy" id="44933"/>
    <lineage>
        <taxon>Bacteria</taxon>
        <taxon>Pseudomonadati</taxon>
        <taxon>Pseudomonadota</taxon>
        <taxon>Gammaproteobacteria</taxon>
        <taxon>Oceanospirillales</taxon>
        <taxon>Halomonadaceae</taxon>
        <taxon>Halomonas</taxon>
    </lineage>
</organism>
<reference evidence="2 3" key="1">
    <citation type="submission" date="2016-11" db="EMBL/GenBank/DDBJ databases">
        <authorList>
            <person name="Jaros S."/>
            <person name="Januszkiewicz K."/>
            <person name="Wedrychowicz H."/>
        </authorList>
    </citation>
    <scope>NUCLEOTIDE SEQUENCE [LARGE SCALE GENOMIC DNA]</scope>
    <source>
        <strain evidence="2 3">DSM 4740</strain>
    </source>
</reference>
<evidence type="ECO:0000313" key="4">
    <source>
        <dbReference type="Proteomes" id="UP000321726"/>
    </source>
</evidence>
<dbReference type="Proteomes" id="UP000184123">
    <property type="component" value="Unassembled WGS sequence"/>
</dbReference>
<dbReference type="AlphaFoldDB" id="A0A1M7E2P3"/>
<dbReference type="OrthoDB" id="6173800at2"/>
<dbReference type="RefSeq" id="WP_143166237.1">
    <property type="nucleotide sequence ID" value="NZ_BJXU01000029.1"/>
</dbReference>
<sequence>MWSGTMYFRATWFRTLLVLLVTGWTTSAWADWRFSDSHQQLGNAPTAEASDSNGHTLALMCREGEPTLTLSGYSANTRNELSRPLDVLVDGIGYRLDSTHSSSSDIWVAEAPRGLLTTLQNGKVAVVTPHQGGAARFSLNGASAPIDRVLTACR</sequence>
<dbReference type="EMBL" id="FRCA01000003">
    <property type="protein sequence ID" value="SHL86012.1"/>
    <property type="molecule type" value="Genomic_DNA"/>
</dbReference>
<gene>
    <name evidence="1" type="ORF">HCU01_08190</name>
    <name evidence="2" type="ORF">SAMN05660971_01591</name>
</gene>